<keyword evidence="1" id="KW-1133">Transmembrane helix</keyword>
<feature type="transmembrane region" description="Helical" evidence="1">
    <location>
        <begin position="94"/>
        <end position="113"/>
    </location>
</feature>
<dbReference type="Proteomes" id="UP000642070">
    <property type="component" value="Unassembled WGS sequence"/>
</dbReference>
<dbReference type="AlphaFoldDB" id="A0A917X5R8"/>
<dbReference type="RefSeq" id="WP_190257192.1">
    <property type="nucleotide sequence ID" value="NZ_BMPI01000091.1"/>
</dbReference>
<evidence type="ECO:0000256" key="1">
    <source>
        <dbReference type="SAM" id="Phobius"/>
    </source>
</evidence>
<evidence type="ECO:0000313" key="2">
    <source>
        <dbReference type="EMBL" id="GGM82901.1"/>
    </source>
</evidence>
<feature type="transmembrane region" description="Helical" evidence="1">
    <location>
        <begin position="6"/>
        <end position="23"/>
    </location>
</feature>
<evidence type="ECO:0008006" key="4">
    <source>
        <dbReference type="Google" id="ProtNLM"/>
    </source>
</evidence>
<dbReference type="Gene3D" id="2.40.50.140">
    <property type="entry name" value="Nucleic acid-binding proteins"/>
    <property type="match status" value="1"/>
</dbReference>
<keyword evidence="1" id="KW-0812">Transmembrane</keyword>
<feature type="transmembrane region" description="Helical" evidence="1">
    <location>
        <begin position="63"/>
        <end position="82"/>
    </location>
</feature>
<gene>
    <name evidence="2" type="ORF">GCM10007977_100410</name>
</gene>
<dbReference type="InterPro" id="IPR012340">
    <property type="entry name" value="NA-bd_OB-fold"/>
</dbReference>
<reference evidence="2" key="1">
    <citation type="journal article" date="2014" name="Int. J. Syst. Evol. Microbiol.">
        <title>Complete genome sequence of Corynebacterium casei LMG S-19264T (=DSM 44701T), isolated from a smear-ripened cheese.</title>
        <authorList>
            <consortium name="US DOE Joint Genome Institute (JGI-PGF)"/>
            <person name="Walter F."/>
            <person name="Albersmeier A."/>
            <person name="Kalinowski J."/>
            <person name="Ruckert C."/>
        </authorList>
    </citation>
    <scope>NUCLEOTIDE SEQUENCE</scope>
    <source>
        <strain evidence="2">JCM 19831</strain>
    </source>
</reference>
<proteinExistence type="predicted"/>
<organism evidence="2 3">
    <name type="scientific">Dactylosporangium sucinum</name>
    <dbReference type="NCBI Taxonomy" id="1424081"/>
    <lineage>
        <taxon>Bacteria</taxon>
        <taxon>Bacillati</taxon>
        <taxon>Actinomycetota</taxon>
        <taxon>Actinomycetes</taxon>
        <taxon>Micromonosporales</taxon>
        <taxon>Micromonosporaceae</taxon>
        <taxon>Dactylosporangium</taxon>
    </lineage>
</organism>
<sequence>MSAVTLTFLAIGGLSLLMTLLSLRFRHLPGARFPLLPRARFPLLPRARFPHLPRVLRGRRSGFAWPAVTGFTGVFGFGGAVAVEAAGWSGGKGALLATAVGLAAGIPAAWLTGRFVAAVAGMPTDATPRSADLVGATGVVISEVPAGGLGQVRLTYAGQPMKFHARAAGPLPLGVTVVVIGVNSPTSVDVAPLDEILMEVDERP</sequence>
<dbReference type="EMBL" id="BMPI01000091">
    <property type="protein sequence ID" value="GGM82901.1"/>
    <property type="molecule type" value="Genomic_DNA"/>
</dbReference>
<protein>
    <recommendedName>
        <fullName evidence="4">NfeD-like C-terminal domain-containing protein</fullName>
    </recommendedName>
</protein>
<name>A0A917X5R8_9ACTN</name>
<comment type="caution">
    <text evidence="2">The sequence shown here is derived from an EMBL/GenBank/DDBJ whole genome shotgun (WGS) entry which is preliminary data.</text>
</comment>
<keyword evidence="1" id="KW-0472">Membrane</keyword>
<reference evidence="2" key="2">
    <citation type="submission" date="2020-09" db="EMBL/GenBank/DDBJ databases">
        <authorList>
            <person name="Sun Q."/>
            <person name="Ohkuma M."/>
        </authorList>
    </citation>
    <scope>NUCLEOTIDE SEQUENCE</scope>
    <source>
        <strain evidence="2">JCM 19831</strain>
    </source>
</reference>
<keyword evidence="3" id="KW-1185">Reference proteome</keyword>
<accession>A0A917X5R8</accession>
<evidence type="ECO:0000313" key="3">
    <source>
        <dbReference type="Proteomes" id="UP000642070"/>
    </source>
</evidence>